<evidence type="ECO:0000256" key="1">
    <source>
        <dbReference type="ARBA" id="ARBA00004141"/>
    </source>
</evidence>
<feature type="transmembrane region" description="Helical" evidence="7">
    <location>
        <begin position="174"/>
        <end position="197"/>
    </location>
</feature>
<comment type="similarity">
    <text evidence="2">Belongs to the peptidase S54 family.</text>
</comment>
<feature type="transmembrane region" description="Helical" evidence="7">
    <location>
        <begin position="204"/>
        <end position="223"/>
    </location>
</feature>
<dbReference type="RefSeq" id="WP_109189910.1">
    <property type="nucleotide sequence ID" value="NZ_BMYA01000004.1"/>
</dbReference>
<gene>
    <name evidence="9" type="ORF">DC083_09165</name>
</gene>
<evidence type="ECO:0000256" key="3">
    <source>
        <dbReference type="ARBA" id="ARBA00022692"/>
    </source>
</evidence>
<keyword evidence="10" id="KW-1185">Reference proteome</keyword>
<dbReference type="Pfam" id="PF01694">
    <property type="entry name" value="Rhomboid"/>
    <property type="match status" value="2"/>
</dbReference>
<dbReference type="Gene3D" id="1.20.1540.10">
    <property type="entry name" value="Rhomboid-like"/>
    <property type="match status" value="1"/>
</dbReference>
<proteinExistence type="inferred from homology"/>
<dbReference type="OrthoDB" id="9814037at2"/>
<feature type="transmembrane region" description="Helical" evidence="7">
    <location>
        <begin position="12"/>
        <end position="37"/>
    </location>
</feature>
<dbReference type="PANTHER" id="PTHR43731">
    <property type="entry name" value="RHOMBOID PROTEASE"/>
    <property type="match status" value="1"/>
</dbReference>
<sequence>MLKELPIATRSLIFINVGVFILTLLLSYLEITDLSYILGSYYPGSPLFHFWQPFTHLFIHAGISHLLFNMLALLMFGGMIERILGTKRFLILYFVAGFGSFILFNAQSYFSIHNLEENVITTLGISPEILAQITGSIRMDALGNITGSEIINRVPILMELVSEYLRPMMGASGAIYGVLIAFGMFFPNAGLMIIFIPYPIKAKYFIPGIIILEIILGLMNLSWNPIAHFAHLGGAVAGFLLILYWKKRGLTIPSYNGTI</sequence>
<feature type="domain" description="Peptidase S54 rhomboid" evidence="8">
    <location>
        <begin position="49"/>
        <end position="133"/>
    </location>
</feature>
<keyword evidence="3 7" id="KW-0812">Transmembrane</keyword>
<reference evidence="10" key="1">
    <citation type="submission" date="2018-05" db="EMBL/GenBank/DDBJ databases">
        <title>Ignatzschineria dubaiensis sp. nov., isolated from necrotic foot tissues of dromedaries (Camelus dromedarius) and associated maggots in Dubai, United Arab Emirates.</title>
        <authorList>
            <person name="Tsang C.C."/>
            <person name="Tang J.Y.M."/>
            <person name="Fong J.Y.H."/>
            <person name="Kinne J."/>
            <person name="Lee H.H."/>
            <person name="Joseph M."/>
            <person name="Jose S."/>
            <person name="Schuster R.K."/>
            <person name="Tang Y."/>
            <person name="Sivakumar S."/>
            <person name="Chen J.H.K."/>
            <person name="Teng J.L.L."/>
            <person name="Lau S.K.P."/>
            <person name="Wernery U."/>
            <person name="Woo P.C.Y."/>
        </authorList>
    </citation>
    <scope>NUCLEOTIDE SEQUENCE [LARGE SCALE GENOMIC DNA]</scope>
    <source>
        <strain evidence="10">KCTC 22644</strain>
    </source>
</reference>
<name>A0A2U2AD30_9GAMM</name>
<keyword evidence="4" id="KW-0378">Hydrolase</keyword>
<dbReference type="Proteomes" id="UP000245020">
    <property type="component" value="Unassembled WGS sequence"/>
</dbReference>
<evidence type="ECO:0000313" key="10">
    <source>
        <dbReference type="Proteomes" id="UP000245020"/>
    </source>
</evidence>
<dbReference type="EMBL" id="QEWQ01000006">
    <property type="protein sequence ID" value="PWD80469.1"/>
    <property type="molecule type" value="Genomic_DNA"/>
</dbReference>
<comment type="subcellular location">
    <subcellularLocation>
        <location evidence="1">Membrane</location>
        <topology evidence="1">Multi-pass membrane protein</topology>
    </subcellularLocation>
</comment>
<evidence type="ECO:0000259" key="8">
    <source>
        <dbReference type="Pfam" id="PF01694"/>
    </source>
</evidence>
<dbReference type="GO" id="GO:0004252">
    <property type="term" value="F:serine-type endopeptidase activity"/>
    <property type="evidence" value="ECO:0007669"/>
    <property type="project" value="InterPro"/>
</dbReference>
<evidence type="ECO:0000256" key="2">
    <source>
        <dbReference type="ARBA" id="ARBA00009045"/>
    </source>
</evidence>
<dbReference type="GO" id="GO:0016020">
    <property type="term" value="C:membrane"/>
    <property type="evidence" value="ECO:0007669"/>
    <property type="project" value="UniProtKB-SubCell"/>
</dbReference>
<protein>
    <submittedName>
        <fullName evidence="9">Rhomboid family intramembrane serine protease</fullName>
    </submittedName>
</protein>
<dbReference type="InterPro" id="IPR050925">
    <property type="entry name" value="Rhomboid_protease_S54"/>
</dbReference>
<dbReference type="AlphaFoldDB" id="A0A2U2AD30"/>
<keyword evidence="6 7" id="KW-0472">Membrane</keyword>
<organism evidence="9 10">
    <name type="scientific">Ignatzschineria ureiclastica</name>
    <dbReference type="NCBI Taxonomy" id="472582"/>
    <lineage>
        <taxon>Bacteria</taxon>
        <taxon>Pseudomonadati</taxon>
        <taxon>Pseudomonadota</taxon>
        <taxon>Gammaproteobacteria</taxon>
        <taxon>Cardiobacteriales</taxon>
        <taxon>Ignatzschineriaceae</taxon>
        <taxon>Ignatzschineria</taxon>
    </lineage>
</organism>
<evidence type="ECO:0000256" key="6">
    <source>
        <dbReference type="ARBA" id="ARBA00023136"/>
    </source>
</evidence>
<feature type="transmembrane region" description="Helical" evidence="7">
    <location>
        <begin position="229"/>
        <end position="245"/>
    </location>
</feature>
<keyword evidence="5 7" id="KW-1133">Transmembrane helix</keyword>
<keyword evidence="9" id="KW-0645">Protease</keyword>
<evidence type="ECO:0000256" key="4">
    <source>
        <dbReference type="ARBA" id="ARBA00022801"/>
    </source>
</evidence>
<dbReference type="InterPro" id="IPR035952">
    <property type="entry name" value="Rhomboid-like_sf"/>
</dbReference>
<dbReference type="SUPFAM" id="SSF144091">
    <property type="entry name" value="Rhomboid-like"/>
    <property type="match status" value="1"/>
</dbReference>
<dbReference type="GO" id="GO:0006508">
    <property type="term" value="P:proteolysis"/>
    <property type="evidence" value="ECO:0007669"/>
    <property type="project" value="UniProtKB-KW"/>
</dbReference>
<dbReference type="InterPro" id="IPR022764">
    <property type="entry name" value="Peptidase_S54_rhomboid_dom"/>
</dbReference>
<feature type="transmembrane region" description="Helical" evidence="7">
    <location>
        <begin position="57"/>
        <end position="77"/>
    </location>
</feature>
<evidence type="ECO:0000313" key="9">
    <source>
        <dbReference type="EMBL" id="PWD80469.1"/>
    </source>
</evidence>
<feature type="domain" description="Peptidase S54 rhomboid" evidence="8">
    <location>
        <begin position="160"/>
        <end position="244"/>
    </location>
</feature>
<dbReference type="PANTHER" id="PTHR43731:SF14">
    <property type="entry name" value="PRESENILIN-ASSOCIATED RHOMBOID-LIKE PROTEIN, MITOCHONDRIAL"/>
    <property type="match status" value="1"/>
</dbReference>
<evidence type="ECO:0000256" key="5">
    <source>
        <dbReference type="ARBA" id="ARBA00022989"/>
    </source>
</evidence>
<evidence type="ECO:0000256" key="7">
    <source>
        <dbReference type="SAM" id="Phobius"/>
    </source>
</evidence>
<comment type="caution">
    <text evidence="9">The sequence shown here is derived from an EMBL/GenBank/DDBJ whole genome shotgun (WGS) entry which is preliminary data.</text>
</comment>
<accession>A0A2U2AD30</accession>
<feature type="transmembrane region" description="Helical" evidence="7">
    <location>
        <begin position="89"/>
        <end position="110"/>
    </location>
</feature>